<feature type="region of interest" description="Disordered" evidence="1">
    <location>
        <begin position="1"/>
        <end position="50"/>
    </location>
</feature>
<dbReference type="Proteomes" id="UP000000784">
    <property type="component" value="Chromosome"/>
</dbReference>
<dbReference type="EMBL" id="CP000884">
    <property type="protein sequence ID" value="ABX38681.1"/>
    <property type="molecule type" value="Genomic_DNA"/>
</dbReference>
<feature type="region of interest" description="Disordered" evidence="1">
    <location>
        <begin position="203"/>
        <end position="240"/>
    </location>
</feature>
<feature type="compositionally biased region" description="Basic and acidic residues" evidence="1">
    <location>
        <begin position="34"/>
        <end position="50"/>
    </location>
</feature>
<sequence>MRAPMSVFNWFSRKPVPEQGRGSPGDDGQASAVARRDAGPGGRRSERSERREQLYGVVRDVMVRAGVLSASYKFKVLSLDNVGQRFVVMMDLARAYASETARLSEIEAMLAQAAKARMGAVVTAVYWRVSDQNAAAQAQAQVHSAATRAPRPAPPMAVPVAAAMEAAAPQRRRQDMAPFEPIDDQEMAAFKLAVAAMPAAGRGAGSAGSAAAAPAGVRRSGPLLGPGAGDRGADFPHSTLDHLDLGVTQYGELR</sequence>
<proteinExistence type="predicted"/>
<feature type="compositionally biased region" description="Basic and acidic residues" evidence="1">
    <location>
        <begin position="231"/>
        <end position="240"/>
    </location>
</feature>
<dbReference type="AlphaFoldDB" id="A9C1L8"/>
<dbReference type="KEGG" id="dac:Daci_6053"/>
<evidence type="ECO:0000313" key="2">
    <source>
        <dbReference type="EMBL" id="ABX38681.1"/>
    </source>
</evidence>
<organism evidence="2 3">
    <name type="scientific">Delftia acidovorans (strain DSM 14801 / SPH-1)</name>
    <dbReference type="NCBI Taxonomy" id="398578"/>
    <lineage>
        <taxon>Bacteria</taxon>
        <taxon>Pseudomonadati</taxon>
        <taxon>Pseudomonadota</taxon>
        <taxon>Betaproteobacteria</taxon>
        <taxon>Burkholderiales</taxon>
        <taxon>Comamonadaceae</taxon>
        <taxon>Delftia</taxon>
    </lineage>
</organism>
<protein>
    <submittedName>
        <fullName evidence="2">Uncharacterized protein</fullName>
    </submittedName>
</protein>
<dbReference type="HOGENOM" id="CLU_086895_0_0_4"/>
<evidence type="ECO:0000256" key="1">
    <source>
        <dbReference type="SAM" id="MobiDB-lite"/>
    </source>
</evidence>
<keyword evidence="3" id="KW-1185">Reference proteome</keyword>
<name>A9C1L8_DELAS</name>
<evidence type="ECO:0000313" key="3">
    <source>
        <dbReference type="Proteomes" id="UP000000784"/>
    </source>
</evidence>
<reference evidence="2 3" key="1">
    <citation type="journal article" date="2004" name="Appl. Environ. Microbiol.">
        <title>Mineralization of individual congeners of linear alkylbenzenesulfonate by defined pairs of heterotrophic bacteria.</title>
        <authorList>
            <person name="Schleheck D."/>
            <person name="Knepper T.P."/>
            <person name="Fischer K."/>
            <person name="Cook A.M."/>
        </authorList>
    </citation>
    <scope>NUCLEOTIDE SEQUENCE [LARGE SCALE GENOMIC DNA]</scope>
    <source>
        <strain evidence="3">DSM 14801 / SPH-1</strain>
    </source>
</reference>
<gene>
    <name evidence="2" type="ordered locus">Daci_6053</name>
</gene>
<accession>A9C1L8</accession>
<dbReference type="eggNOG" id="ENOG5030291">
    <property type="taxonomic scope" value="Bacteria"/>
</dbReference>
<reference evidence="3" key="2">
    <citation type="submission" date="2007-11" db="EMBL/GenBank/DDBJ databases">
        <title>Complete sequence of Delftia acidovorans DSM 14801 / SPH-1.</title>
        <authorList>
            <person name="Copeland A."/>
            <person name="Lucas S."/>
            <person name="Lapidus A."/>
            <person name="Barry K."/>
            <person name="Glavina del Rio T."/>
            <person name="Dalin E."/>
            <person name="Tice H."/>
            <person name="Pitluck S."/>
            <person name="Lowry S."/>
            <person name="Clum A."/>
            <person name="Schmutz J."/>
            <person name="Larimer F."/>
            <person name="Land M."/>
            <person name="Hauser L."/>
            <person name="Kyrpides N."/>
            <person name="Kim E."/>
            <person name="Schleheck D."/>
            <person name="Richardson P."/>
        </authorList>
    </citation>
    <scope>NUCLEOTIDE SEQUENCE [LARGE SCALE GENOMIC DNA]</scope>
    <source>
        <strain evidence="3">DSM 14801 / SPH-1</strain>
    </source>
</reference>
<feature type="compositionally biased region" description="Low complexity" evidence="1">
    <location>
        <begin position="203"/>
        <end position="222"/>
    </location>
</feature>